<dbReference type="GO" id="GO:0103068">
    <property type="term" value="F:leukotriene C4 gamma-glutamyl transferase activity"/>
    <property type="evidence" value="ECO:0007669"/>
    <property type="project" value="UniProtKB-EC"/>
</dbReference>
<feature type="chain" id="PRO_5019529068" description="Glutathione hydrolase proenzyme" evidence="12">
    <location>
        <begin position="25"/>
        <end position="567"/>
    </location>
</feature>
<evidence type="ECO:0000256" key="9">
    <source>
        <dbReference type="PIRSR" id="PIRSR600101-1"/>
    </source>
</evidence>
<dbReference type="InterPro" id="IPR055262">
    <property type="entry name" value="GGT_CS"/>
</dbReference>
<dbReference type="UniPathway" id="UPA00204"/>
<gene>
    <name evidence="13" type="ORF">BXY64_1674</name>
</gene>
<comment type="similarity">
    <text evidence="3 11">Belongs to the gamma-glutamyltransferase family.</text>
</comment>
<dbReference type="PROSITE" id="PS51257">
    <property type="entry name" value="PROKAR_LIPOPROTEIN"/>
    <property type="match status" value="1"/>
</dbReference>
<dbReference type="InterPro" id="IPR043138">
    <property type="entry name" value="GGT_lsub"/>
</dbReference>
<comment type="PTM">
    <text evidence="11">Cleaved by autocatalysis into a large and a small subunit.</text>
</comment>
<accession>A0A419XA60</accession>
<dbReference type="PRINTS" id="PR01210">
    <property type="entry name" value="GGTRANSPTASE"/>
</dbReference>
<evidence type="ECO:0000256" key="2">
    <source>
        <dbReference type="ARBA" id="ARBA00001089"/>
    </source>
</evidence>
<evidence type="ECO:0000256" key="11">
    <source>
        <dbReference type="RuleBase" id="RU368036"/>
    </source>
</evidence>
<keyword evidence="14" id="KW-1185">Reference proteome</keyword>
<evidence type="ECO:0000256" key="6">
    <source>
        <dbReference type="ARBA" id="ARBA00023145"/>
    </source>
</evidence>
<evidence type="ECO:0000256" key="1">
    <source>
        <dbReference type="ARBA" id="ARBA00001049"/>
    </source>
</evidence>
<keyword evidence="4 11" id="KW-0808">Transferase</keyword>
<dbReference type="OrthoDB" id="9781342at2"/>
<reference evidence="13 14" key="1">
    <citation type="submission" date="2018-09" db="EMBL/GenBank/DDBJ databases">
        <title>Genomic Encyclopedia of Archaeal and Bacterial Type Strains, Phase II (KMG-II): from individual species to whole genera.</title>
        <authorList>
            <person name="Goeker M."/>
        </authorList>
    </citation>
    <scope>NUCLEOTIDE SEQUENCE [LARGE SCALE GENOMIC DNA]</scope>
    <source>
        <strain evidence="13 14">DSM 21950</strain>
    </source>
</reference>
<feature type="binding site" evidence="10">
    <location>
        <position position="418"/>
    </location>
    <ligand>
        <name>L-glutamate</name>
        <dbReference type="ChEBI" id="CHEBI:29985"/>
    </ligand>
</feature>
<protein>
    <recommendedName>
        <fullName evidence="11">Glutathione hydrolase proenzyme</fullName>
        <ecNumber evidence="11">2.3.2.2</ecNumber>
        <ecNumber evidence="11">3.4.19.13</ecNumber>
    </recommendedName>
    <component>
        <recommendedName>
            <fullName evidence="11">Glutathione hydrolase large chain</fullName>
        </recommendedName>
    </component>
    <component>
        <recommendedName>
            <fullName evidence="11">Glutathione hydrolase small chain</fullName>
        </recommendedName>
    </component>
</protein>
<feature type="active site" description="Nucleophile" evidence="9">
    <location>
        <position position="376"/>
    </location>
</feature>
<name>A0A419XA60_9BACT</name>
<comment type="pathway">
    <text evidence="11">Sulfur metabolism; glutathione metabolism.</text>
</comment>
<dbReference type="Proteomes" id="UP000284531">
    <property type="component" value="Unassembled WGS sequence"/>
</dbReference>
<feature type="binding site" evidence="10">
    <location>
        <position position="99"/>
    </location>
    <ligand>
        <name>L-glutamate</name>
        <dbReference type="ChEBI" id="CHEBI:29985"/>
    </ligand>
</feature>
<dbReference type="EC" id="3.4.19.13" evidence="11"/>
<evidence type="ECO:0000313" key="13">
    <source>
        <dbReference type="EMBL" id="RKE04647.1"/>
    </source>
</evidence>
<dbReference type="GO" id="GO:0036374">
    <property type="term" value="F:glutathione hydrolase activity"/>
    <property type="evidence" value="ECO:0007669"/>
    <property type="project" value="UniProtKB-UniRule"/>
</dbReference>
<feature type="binding site" evidence="10">
    <location>
        <position position="469"/>
    </location>
    <ligand>
        <name>L-glutamate</name>
        <dbReference type="ChEBI" id="CHEBI:29985"/>
    </ligand>
</feature>
<dbReference type="PROSITE" id="PS00462">
    <property type="entry name" value="G_GLU_TRANSPEPTIDASE"/>
    <property type="match status" value="1"/>
</dbReference>
<dbReference type="NCBIfam" id="TIGR00066">
    <property type="entry name" value="g_glut_trans"/>
    <property type="match status" value="1"/>
</dbReference>
<dbReference type="RefSeq" id="WP_120239401.1">
    <property type="nucleotide sequence ID" value="NZ_RAPQ01000008.1"/>
</dbReference>
<dbReference type="SUPFAM" id="SSF56235">
    <property type="entry name" value="N-terminal nucleophile aminohydrolases (Ntn hydrolases)"/>
    <property type="match status" value="1"/>
</dbReference>
<keyword evidence="11" id="KW-0317">Glutathione biosynthesis</keyword>
<comment type="caution">
    <text evidence="13">The sequence shown here is derived from an EMBL/GenBank/DDBJ whole genome shotgun (WGS) entry which is preliminary data.</text>
</comment>
<dbReference type="EMBL" id="RAPQ01000008">
    <property type="protein sequence ID" value="RKE04647.1"/>
    <property type="molecule type" value="Genomic_DNA"/>
</dbReference>
<evidence type="ECO:0000313" key="14">
    <source>
        <dbReference type="Proteomes" id="UP000284531"/>
    </source>
</evidence>
<evidence type="ECO:0000256" key="7">
    <source>
        <dbReference type="ARBA" id="ARBA00023315"/>
    </source>
</evidence>
<dbReference type="GO" id="GO:0006750">
    <property type="term" value="P:glutathione biosynthetic process"/>
    <property type="evidence" value="ECO:0007669"/>
    <property type="project" value="UniProtKB-KW"/>
</dbReference>
<dbReference type="PANTHER" id="PTHR43199">
    <property type="entry name" value="GLUTATHIONE HYDROLASE"/>
    <property type="match status" value="1"/>
</dbReference>
<dbReference type="Pfam" id="PF01019">
    <property type="entry name" value="G_glu_transpept"/>
    <property type="match status" value="1"/>
</dbReference>
<evidence type="ECO:0000256" key="4">
    <source>
        <dbReference type="ARBA" id="ARBA00022679"/>
    </source>
</evidence>
<evidence type="ECO:0000256" key="5">
    <source>
        <dbReference type="ARBA" id="ARBA00022801"/>
    </source>
</evidence>
<dbReference type="InterPro" id="IPR000101">
    <property type="entry name" value="GGT_peptidase"/>
</dbReference>
<keyword evidence="12" id="KW-0732">Signal</keyword>
<comment type="catalytic activity">
    <reaction evidence="8 11">
        <text>an N-terminal (5-L-glutamyl)-[peptide] + an alpha-amino acid = 5-L-glutamyl amino acid + an N-terminal L-alpha-aminoacyl-[peptide]</text>
        <dbReference type="Rhea" id="RHEA:23904"/>
        <dbReference type="Rhea" id="RHEA-COMP:9780"/>
        <dbReference type="Rhea" id="RHEA-COMP:9795"/>
        <dbReference type="ChEBI" id="CHEBI:77644"/>
        <dbReference type="ChEBI" id="CHEBI:78597"/>
        <dbReference type="ChEBI" id="CHEBI:78599"/>
        <dbReference type="ChEBI" id="CHEBI:78608"/>
        <dbReference type="EC" id="2.3.2.2"/>
    </reaction>
</comment>
<feature type="binding site" evidence="10">
    <location>
        <begin position="394"/>
        <end position="396"/>
    </location>
    <ligand>
        <name>L-glutamate</name>
        <dbReference type="ChEBI" id="CHEBI:29985"/>
    </ligand>
</feature>
<dbReference type="Gene3D" id="1.10.246.130">
    <property type="match status" value="1"/>
</dbReference>
<comment type="catalytic activity">
    <reaction evidence="2 11">
        <text>glutathione + H2O = L-cysteinylglycine + L-glutamate</text>
        <dbReference type="Rhea" id="RHEA:28807"/>
        <dbReference type="ChEBI" id="CHEBI:15377"/>
        <dbReference type="ChEBI" id="CHEBI:29985"/>
        <dbReference type="ChEBI" id="CHEBI:57925"/>
        <dbReference type="ChEBI" id="CHEBI:61694"/>
        <dbReference type="EC" id="3.4.19.13"/>
    </reaction>
</comment>
<dbReference type="InterPro" id="IPR051792">
    <property type="entry name" value="GGT_bact"/>
</dbReference>
<dbReference type="Gene3D" id="3.60.20.40">
    <property type="match status" value="1"/>
</dbReference>
<dbReference type="GO" id="GO:0006751">
    <property type="term" value="P:glutathione catabolic process"/>
    <property type="evidence" value="ECO:0007669"/>
    <property type="project" value="UniProtKB-UniRule"/>
</dbReference>
<dbReference type="InterPro" id="IPR043137">
    <property type="entry name" value="GGT_ssub_C"/>
</dbReference>
<keyword evidence="5 11" id="KW-0378">Hydrolase</keyword>
<evidence type="ECO:0000256" key="3">
    <source>
        <dbReference type="ARBA" id="ARBA00009381"/>
    </source>
</evidence>
<organism evidence="13 14">
    <name type="scientific">Marinifilum flexuosum</name>
    <dbReference type="NCBI Taxonomy" id="1117708"/>
    <lineage>
        <taxon>Bacteria</taxon>
        <taxon>Pseudomonadati</taxon>
        <taxon>Bacteroidota</taxon>
        <taxon>Bacteroidia</taxon>
        <taxon>Marinilabiliales</taxon>
        <taxon>Marinifilaceae</taxon>
    </lineage>
</organism>
<dbReference type="InterPro" id="IPR029055">
    <property type="entry name" value="Ntn_hydrolases_N"/>
</dbReference>
<proteinExistence type="inferred from homology"/>
<dbReference type="AlphaFoldDB" id="A0A419XA60"/>
<evidence type="ECO:0000256" key="12">
    <source>
        <dbReference type="SAM" id="SignalP"/>
    </source>
</evidence>
<evidence type="ECO:0000256" key="10">
    <source>
        <dbReference type="PIRSR" id="PIRSR600101-2"/>
    </source>
</evidence>
<comment type="catalytic activity">
    <reaction evidence="1 11">
        <text>an S-substituted glutathione + H2O = an S-substituted L-cysteinylglycine + L-glutamate</text>
        <dbReference type="Rhea" id="RHEA:59468"/>
        <dbReference type="ChEBI" id="CHEBI:15377"/>
        <dbReference type="ChEBI" id="CHEBI:29985"/>
        <dbReference type="ChEBI" id="CHEBI:90779"/>
        <dbReference type="ChEBI" id="CHEBI:143103"/>
        <dbReference type="EC" id="3.4.19.13"/>
    </reaction>
</comment>
<comment type="subunit">
    <text evidence="11">This enzyme consists of two polypeptide chains, which are synthesized in precursor form from a single polypeptide.</text>
</comment>
<sequence>MNLKKTLSVALAALFLMACNGKQAVQINNVHKNGVVVTAHFLSSEVGSDILKQGGNAFDAAVAVQFALAVVYPRAGNIAGGGFAVIRTAKGESESLDFREKAPKAASERMYLDANGNVIEGLSQTGHLAVGVPGSVDGMVKLHQKYGSLGWEKLVQPAINLAKNGVTLTKLEAEKLNAYRERINQANAGKTNCCYIKDADFITGELIKNPELENVLIRIKNQGRNGFYEGETAELIISEMQRGKGLISKEDLKEYQAVWRPALIGKYRNCKIISMPPPSSGGIALMQLLNGAEKFNMGQYQFGSLEHIHLMVELERRVYADRATWLGDPDYCSVPKDKLLSDEYLTNRYSNIAMNSKSNSQDIKAGNVEVIESFETTHFSIVDKWGNAVSVTTTLNGNYGSKVIVEGGGFFLNNEMDDFSIKSGIPNQFGLVGGKANAIEPEKRMLSSMTPTIIEKNGKLFMVTGSPGGSTIITSVFQNIINAVEFKMNAQECVNAPRIHSQWLPDKVYAETGAISPVVKKELQNLGHIIQEQSRIGMMANISVNPKGQYIGAADTLRHADSKAIGY</sequence>
<feature type="binding site" evidence="10">
    <location>
        <begin position="447"/>
        <end position="448"/>
    </location>
    <ligand>
        <name>L-glutamate</name>
        <dbReference type="ChEBI" id="CHEBI:29985"/>
    </ligand>
</feature>
<dbReference type="PANTHER" id="PTHR43199:SF1">
    <property type="entry name" value="GLUTATHIONE HYDROLASE PROENZYME"/>
    <property type="match status" value="1"/>
</dbReference>
<evidence type="ECO:0000256" key="8">
    <source>
        <dbReference type="ARBA" id="ARBA00047417"/>
    </source>
</evidence>
<feature type="signal peptide" evidence="12">
    <location>
        <begin position="1"/>
        <end position="24"/>
    </location>
</feature>
<keyword evidence="7 11" id="KW-0012">Acyltransferase</keyword>
<keyword evidence="6 11" id="KW-0865">Zymogen</keyword>
<dbReference type="EC" id="2.3.2.2" evidence="11"/>